<sequence>MPIANHPQFCPTITRNNVLLPLSLPLTLSHGVMQRGVNPFVCVWGGAAAICHMTASDAFVALSCVSPSFHYISCVPLWYHFYEHGVGAKGDSCGGLRNQ</sequence>
<dbReference type="EMBL" id="HBJA01011174">
    <property type="protein sequence ID" value="CAE0792409.1"/>
    <property type="molecule type" value="Transcribed_RNA"/>
</dbReference>
<reference evidence="1" key="1">
    <citation type="submission" date="2021-01" db="EMBL/GenBank/DDBJ databases">
        <authorList>
            <person name="Corre E."/>
            <person name="Pelletier E."/>
            <person name="Niang G."/>
            <person name="Scheremetjew M."/>
            <person name="Finn R."/>
            <person name="Kale V."/>
            <person name="Holt S."/>
            <person name="Cochrane G."/>
            <person name="Meng A."/>
            <person name="Brown T."/>
            <person name="Cohen L."/>
        </authorList>
    </citation>
    <scope>NUCLEOTIDE SEQUENCE</scope>
    <source>
        <strain evidence="1">CCMP1594</strain>
    </source>
</reference>
<proteinExistence type="predicted"/>
<name>A0A7S4CBG2_9EUGL</name>
<protein>
    <submittedName>
        <fullName evidence="1">Uncharacterized protein</fullName>
    </submittedName>
</protein>
<organism evidence="1">
    <name type="scientific">Eutreptiella gymnastica</name>
    <dbReference type="NCBI Taxonomy" id="73025"/>
    <lineage>
        <taxon>Eukaryota</taxon>
        <taxon>Discoba</taxon>
        <taxon>Euglenozoa</taxon>
        <taxon>Euglenida</taxon>
        <taxon>Spirocuta</taxon>
        <taxon>Euglenophyceae</taxon>
        <taxon>Eutreptiales</taxon>
        <taxon>Eutreptiaceae</taxon>
        <taxon>Eutreptiella</taxon>
    </lineage>
</organism>
<accession>A0A7S4CBG2</accession>
<evidence type="ECO:0000313" key="1">
    <source>
        <dbReference type="EMBL" id="CAE0792409.1"/>
    </source>
</evidence>
<gene>
    <name evidence="1" type="ORF">EGYM00163_LOCUS3525</name>
</gene>
<dbReference type="AlphaFoldDB" id="A0A7S4CBG2"/>